<keyword evidence="5" id="KW-0539">Nucleus</keyword>
<dbReference type="Pfam" id="PF17833">
    <property type="entry name" value="pre-PUA_NIP7"/>
    <property type="match status" value="1"/>
</dbReference>
<name>A0AAD2E644_9LAMI</name>
<dbReference type="GO" id="GO:0003723">
    <property type="term" value="F:RNA binding"/>
    <property type="evidence" value="ECO:0007669"/>
    <property type="project" value="UniProtKB-KW"/>
</dbReference>
<dbReference type="InterPro" id="IPR005155">
    <property type="entry name" value="UPF0113_PUA"/>
</dbReference>
<protein>
    <submittedName>
        <fullName evidence="8">Uncharacterized protein</fullName>
    </submittedName>
</protein>
<dbReference type="InterPro" id="IPR036388">
    <property type="entry name" value="WH-like_DNA-bd_sf"/>
</dbReference>
<dbReference type="InterPro" id="IPR015947">
    <property type="entry name" value="PUA-like_sf"/>
</dbReference>
<dbReference type="InterPro" id="IPR036317">
    <property type="entry name" value="Cullin_homology_sf"/>
</dbReference>
<proteinExistence type="inferred from homology"/>
<dbReference type="InterPro" id="IPR002478">
    <property type="entry name" value="PUA"/>
</dbReference>
<dbReference type="GO" id="GO:0005730">
    <property type="term" value="C:nucleolus"/>
    <property type="evidence" value="ECO:0007669"/>
    <property type="project" value="UniProtKB-SubCell"/>
</dbReference>
<dbReference type="SUPFAM" id="SSF75632">
    <property type="entry name" value="Cullin homology domain"/>
    <property type="match status" value="1"/>
</dbReference>
<sequence length="397" mass="45388">MRPLDEKETTLVFDKLYKFMGNNLQKIVMENLSYEGPDPNPGHYCFRLQKNRVYYVSESLVKRATNIKREKLVSMGTQIGKFTKSDKFHLTIQGLNLLAANAKHKVWLKPTSEMSFLYGNSVLKGGVGRITENIQVNDGVVVYSMADVPLGFGVAAKSAQDCRKMDPNGIVVYQELNAKVWDVVISLIDQEREGWQIDHALLKNVLDIFVEIGMGQMEHYEKDFEAALLNDTAAYYSRKASNRILEDSCPDNMLKVTDLTLARENQTSFEEYLSTNQNASPGIDLTIIVLTGFWPSYKSFDLNLSAEMIPLPPVDEKKKVIEVVDKDKRYAIDTSIVRIMKSRKVLGYQQLVMECVEQLGHMFKPDVKAIKKRIEDLITRDYLERDRDNPNLFKYLA</sequence>
<dbReference type="SMART" id="SM00359">
    <property type="entry name" value="PUA"/>
    <property type="match status" value="1"/>
</dbReference>
<dbReference type="InterPro" id="IPR036974">
    <property type="entry name" value="PUA_sf"/>
</dbReference>
<dbReference type="SUPFAM" id="SSF88802">
    <property type="entry name" value="Pre-PUA domain"/>
    <property type="match status" value="1"/>
</dbReference>
<evidence type="ECO:0000259" key="6">
    <source>
        <dbReference type="SMART" id="SM00359"/>
    </source>
</evidence>
<dbReference type="InterPro" id="IPR040598">
    <property type="entry name" value="NIP7_N"/>
</dbReference>
<evidence type="ECO:0000313" key="8">
    <source>
        <dbReference type="EMBL" id="CAI9776246.1"/>
    </source>
</evidence>
<dbReference type="InterPro" id="IPR016157">
    <property type="entry name" value="Cullin_CS"/>
</dbReference>
<dbReference type="GO" id="GO:0031461">
    <property type="term" value="C:cullin-RING ubiquitin ligase complex"/>
    <property type="evidence" value="ECO:0007669"/>
    <property type="project" value="InterPro"/>
</dbReference>
<dbReference type="GO" id="GO:0042254">
    <property type="term" value="P:ribosome biogenesis"/>
    <property type="evidence" value="ECO:0007669"/>
    <property type="project" value="UniProtKB-KW"/>
</dbReference>
<reference evidence="8" key="1">
    <citation type="submission" date="2023-05" db="EMBL/GenBank/DDBJ databases">
        <authorList>
            <person name="Huff M."/>
        </authorList>
    </citation>
    <scope>NUCLEOTIDE SEQUENCE</scope>
</reference>
<dbReference type="SUPFAM" id="SSF46785">
    <property type="entry name" value="Winged helix' DNA-binding domain"/>
    <property type="match status" value="1"/>
</dbReference>
<dbReference type="CDD" id="cd21146">
    <property type="entry name" value="Nip7_N_euk"/>
    <property type="match status" value="1"/>
</dbReference>
<dbReference type="PANTHER" id="PTHR11932">
    <property type="entry name" value="CULLIN"/>
    <property type="match status" value="1"/>
</dbReference>
<dbReference type="Pfam" id="PF03657">
    <property type="entry name" value="UPF0113"/>
    <property type="match status" value="1"/>
</dbReference>
<dbReference type="AlphaFoldDB" id="A0AAD2E644"/>
<evidence type="ECO:0000256" key="5">
    <source>
        <dbReference type="ARBA" id="ARBA00023242"/>
    </source>
</evidence>
<keyword evidence="4" id="KW-0694">RNA-binding</keyword>
<dbReference type="EMBL" id="OU503049">
    <property type="protein sequence ID" value="CAI9776246.1"/>
    <property type="molecule type" value="Genomic_DNA"/>
</dbReference>
<dbReference type="Gene3D" id="3.10.450.220">
    <property type="match status" value="1"/>
</dbReference>
<dbReference type="InterPro" id="IPR019559">
    <property type="entry name" value="Cullin_neddylation_domain"/>
</dbReference>
<evidence type="ECO:0000259" key="7">
    <source>
        <dbReference type="SMART" id="SM00884"/>
    </source>
</evidence>
<evidence type="ECO:0000256" key="2">
    <source>
        <dbReference type="ARBA" id="ARBA00009895"/>
    </source>
</evidence>
<dbReference type="SMART" id="SM00884">
    <property type="entry name" value="Cullin_Nedd8"/>
    <property type="match status" value="1"/>
</dbReference>
<evidence type="ECO:0000256" key="4">
    <source>
        <dbReference type="ARBA" id="ARBA00022884"/>
    </source>
</evidence>
<dbReference type="SUPFAM" id="SSF74788">
    <property type="entry name" value="Cullin repeat-like"/>
    <property type="match status" value="1"/>
</dbReference>
<comment type="subcellular location">
    <subcellularLocation>
        <location evidence="1">Nucleus</location>
        <location evidence="1">Nucleolus</location>
    </subcellularLocation>
</comment>
<evidence type="ECO:0000256" key="3">
    <source>
        <dbReference type="ARBA" id="ARBA00022517"/>
    </source>
</evidence>
<evidence type="ECO:0000256" key="1">
    <source>
        <dbReference type="ARBA" id="ARBA00004604"/>
    </source>
</evidence>
<dbReference type="FunFam" id="1.10.10.10:FF:000503">
    <property type="entry name" value="Cullin-1"/>
    <property type="match status" value="1"/>
</dbReference>
<dbReference type="Gene3D" id="2.30.130.10">
    <property type="entry name" value="PUA domain"/>
    <property type="match status" value="1"/>
</dbReference>
<dbReference type="InterPro" id="IPR036390">
    <property type="entry name" value="WH_DNA-bd_sf"/>
</dbReference>
<dbReference type="Gene3D" id="1.20.1310.10">
    <property type="entry name" value="Cullin Repeats"/>
    <property type="match status" value="1"/>
</dbReference>
<keyword evidence="9" id="KW-1185">Reference proteome</keyword>
<dbReference type="PROSITE" id="PS50890">
    <property type="entry name" value="PUA"/>
    <property type="match status" value="1"/>
</dbReference>
<dbReference type="SUPFAM" id="SSF88697">
    <property type="entry name" value="PUA domain-like"/>
    <property type="match status" value="1"/>
</dbReference>
<comment type="similarity">
    <text evidence="2">Belongs to the NIP7 family.</text>
</comment>
<dbReference type="Gene3D" id="1.10.10.10">
    <property type="entry name" value="Winged helix-like DNA-binding domain superfamily/Winged helix DNA-binding domain"/>
    <property type="match status" value="1"/>
</dbReference>
<dbReference type="CDD" id="cd21151">
    <property type="entry name" value="PUA_Nip7-like"/>
    <property type="match status" value="1"/>
</dbReference>
<feature type="domain" description="Cullin neddylation" evidence="7">
    <location>
        <begin position="324"/>
        <end position="391"/>
    </location>
</feature>
<gene>
    <name evidence="8" type="ORF">FPE_LOCUS23676</name>
</gene>
<dbReference type="PROSITE" id="PS01256">
    <property type="entry name" value="CULLIN_1"/>
    <property type="match status" value="1"/>
</dbReference>
<dbReference type="InterPro" id="IPR055359">
    <property type="entry name" value="Nip7_N_euk"/>
</dbReference>
<keyword evidence="3" id="KW-0690">Ribosome biogenesis</keyword>
<dbReference type="InterPro" id="IPR045093">
    <property type="entry name" value="Cullin"/>
</dbReference>
<organism evidence="8 9">
    <name type="scientific">Fraxinus pennsylvanica</name>
    <dbReference type="NCBI Taxonomy" id="56036"/>
    <lineage>
        <taxon>Eukaryota</taxon>
        <taxon>Viridiplantae</taxon>
        <taxon>Streptophyta</taxon>
        <taxon>Embryophyta</taxon>
        <taxon>Tracheophyta</taxon>
        <taxon>Spermatophyta</taxon>
        <taxon>Magnoliopsida</taxon>
        <taxon>eudicotyledons</taxon>
        <taxon>Gunneridae</taxon>
        <taxon>Pentapetalae</taxon>
        <taxon>asterids</taxon>
        <taxon>lamiids</taxon>
        <taxon>Lamiales</taxon>
        <taxon>Oleaceae</taxon>
        <taxon>Oleeae</taxon>
        <taxon>Fraxinus</taxon>
    </lineage>
</organism>
<dbReference type="FunFam" id="2.30.130.10:FF:000002">
    <property type="entry name" value="60S ribosome subunit biogenesis protein NIP7 homolog"/>
    <property type="match status" value="1"/>
</dbReference>
<dbReference type="Pfam" id="PF10557">
    <property type="entry name" value="Cullin_Nedd8"/>
    <property type="match status" value="1"/>
</dbReference>
<dbReference type="GO" id="GO:0031625">
    <property type="term" value="F:ubiquitin protein ligase binding"/>
    <property type="evidence" value="ECO:0007669"/>
    <property type="project" value="InterPro"/>
</dbReference>
<dbReference type="FunFam" id="3.10.450.220:FF:000001">
    <property type="entry name" value="60S ribosome subunit biogenesis protein NIP7 homolog"/>
    <property type="match status" value="1"/>
</dbReference>
<accession>A0AAD2E644</accession>
<dbReference type="Proteomes" id="UP000834106">
    <property type="component" value="Chromosome 14"/>
</dbReference>
<dbReference type="GO" id="GO:0006511">
    <property type="term" value="P:ubiquitin-dependent protein catabolic process"/>
    <property type="evidence" value="ECO:0007669"/>
    <property type="project" value="InterPro"/>
</dbReference>
<evidence type="ECO:0000313" key="9">
    <source>
        <dbReference type="Proteomes" id="UP000834106"/>
    </source>
</evidence>
<feature type="domain" description="PUA" evidence="6">
    <location>
        <begin position="104"/>
        <end position="179"/>
    </location>
</feature>
<dbReference type="InterPro" id="IPR016159">
    <property type="entry name" value="Cullin_repeat-like_dom_sf"/>
</dbReference>